<feature type="region of interest" description="Disordered" evidence="1">
    <location>
        <begin position="1"/>
        <end position="97"/>
    </location>
</feature>
<evidence type="ECO:0000256" key="1">
    <source>
        <dbReference type="SAM" id="MobiDB-lite"/>
    </source>
</evidence>
<dbReference type="HOGENOM" id="CLU_2210837_0_0_1"/>
<evidence type="ECO:0000313" key="3">
    <source>
        <dbReference type="Proteomes" id="UP000054018"/>
    </source>
</evidence>
<dbReference type="EMBL" id="KN834683">
    <property type="protein sequence ID" value="KIK10448.1"/>
    <property type="molecule type" value="Genomic_DNA"/>
</dbReference>
<evidence type="ECO:0000313" key="2">
    <source>
        <dbReference type="EMBL" id="KIK10448.1"/>
    </source>
</evidence>
<organism evidence="2 3">
    <name type="scientific">Pisolithus microcarpus 441</name>
    <dbReference type="NCBI Taxonomy" id="765257"/>
    <lineage>
        <taxon>Eukaryota</taxon>
        <taxon>Fungi</taxon>
        <taxon>Dikarya</taxon>
        <taxon>Basidiomycota</taxon>
        <taxon>Agaricomycotina</taxon>
        <taxon>Agaricomycetes</taxon>
        <taxon>Agaricomycetidae</taxon>
        <taxon>Boletales</taxon>
        <taxon>Sclerodermatineae</taxon>
        <taxon>Pisolithaceae</taxon>
        <taxon>Pisolithus</taxon>
    </lineage>
</organism>
<keyword evidence="3" id="KW-1185">Reference proteome</keyword>
<gene>
    <name evidence="2" type="ORF">PISMIDRAFT_20391</name>
</gene>
<name>A0A0C9YQY2_9AGAM</name>
<sequence length="112" mass="12268">MPPTTRPQNKTKHPGLLDLPVVAPEATGPPGSRLRAKQKAKSKPEQDTVTRQVAALEADLLTQQQQARASTRQPPRPPQDKQPRAQSTMYRTKVSSGPEGTPYFAYLAVILT</sequence>
<proteinExistence type="predicted"/>
<dbReference type="Proteomes" id="UP000054018">
    <property type="component" value="Unassembled WGS sequence"/>
</dbReference>
<dbReference type="AlphaFoldDB" id="A0A0C9YQY2"/>
<feature type="compositionally biased region" description="Polar residues" evidence="1">
    <location>
        <begin position="85"/>
        <end position="95"/>
    </location>
</feature>
<reference evidence="2 3" key="1">
    <citation type="submission" date="2014-04" db="EMBL/GenBank/DDBJ databases">
        <authorList>
            <consortium name="DOE Joint Genome Institute"/>
            <person name="Kuo A."/>
            <person name="Kohler A."/>
            <person name="Costa M.D."/>
            <person name="Nagy L.G."/>
            <person name="Floudas D."/>
            <person name="Copeland A."/>
            <person name="Barry K.W."/>
            <person name="Cichocki N."/>
            <person name="Veneault-Fourrey C."/>
            <person name="LaButti K."/>
            <person name="Lindquist E.A."/>
            <person name="Lipzen A."/>
            <person name="Lundell T."/>
            <person name="Morin E."/>
            <person name="Murat C."/>
            <person name="Sun H."/>
            <person name="Tunlid A."/>
            <person name="Henrissat B."/>
            <person name="Grigoriev I.V."/>
            <person name="Hibbett D.S."/>
            <person name="Martin F."/>
            <person name="Nordberg H.P."/>
            <person name="Cantor M.N."/>
            <person name="Hua S.X."/>
        </authorList>
    </citation>
    <scope>NUCLEOTIDE SEQUENCE [LARGE SCALE GENOMIC DNA]</scope>
    <source>
        <strain evidence="2 3">441</strain>
    </source>
</reference>
<protein>
    <submittedName>
        <fullName evidence="2">Unplaced genomic scaffold scaffold_999, whole genome shotgun sequence</fullName>
    </submittedName>
</protein>
<reference evidence="3" key="2">
    <citation type="submission" date="2015-01" db="EMBL/GenBank/DDBJ databases">
        <title>Evolutionary Origins and Diversification of the Mycorrhizal Mutualists.</title>
        <authorList>
            <consortium name="DOE Joint Genome Institute"/>
            <consortium name="Mycorrhizal Genomics Consortium"/>
            <person name="Kohler A."/>
            <person name="Kuo A."/>
            <person name="Nagy L.G."/>
            <person name="Floudas D."/>
            <person name="Copeland A."/>
            <person name="Barry K.W."/>
            <person name="Cichocki N."/>
            <person name="Veneault-Fourrey C."/>
            <person name="LaButti K."/>
            <person name="Lindquist E.A."/>
            <person name="Lipzen A."/>
            <person name="Lundell T."/>
            <person name="Morin E."/>
            <person name="Murat C."/>
            <person name="Riley R."/>
            <person name="Ohm R."/>
            <person name="Sun H."/>
            <person name="Tunlid A."/>
            <person name="Henrissat B."/>
            <person name="Grigoriev I.V."/>
            <person name="Hibbett D.S."/>
            <person name="Martin F."/>
        </authorList>
    </citation>
    <scope>NUCLEOTIDE SEQUENCE [LARGE SCALE GENOMIC DNA]</scope>
    <source>
        <strain evidence="3">441</strain>
    </source>
</reference>
<accession>A0A0C9YQY2</accession>
<feature type="compositionally biased region" description="Low complexity" evidence="1">
    <location>
        <begin position="62"/>
        <end position="73"/>
    </location>
</feature>